<proteinExistence type="inferred from homology"/>
<evidence type="ECO:0000256" key="1">
    <source>
        <dbReference type="ARBA" id="ARBA00001947"/>
    </source>
</evidence>
<gene>
    <name evidence="7" type="ORF">L288_08960</name>
</gene>
<reference evidence="7 8" key="1">
    <citation type="journal article" date="2013" name="Genome Announc.">
        <title>Draft Genome Sequence of Sphingobium quisquiliarum Strain P25T, a Novel Hexachlorocyclohexane (HCH)-Degrading Bacterium Isolated from an HCH Dumpsite.</title>
        <authorList>
            <person name="Kumar Singh A."/>
            <person name="Sangwan N."/>
            <person name="Sharma A."/>
            <person name="Gupta V."/>
            <person name="Khurana J.P."/>
            <person name="Lal R."/>
        </authorList>
    </citation>
    <scope>NUCLEOTIDE SEQUENCE [LARGE SCALE GENOMIC DNA]</scope>
    <source>
        <strain evidence="7 8">P25</strain>
    </source>
</reference>
<dbReference type="Gene3D" id="3.40.50.720">
    <property type="entry name" value="NAD(P)-binding Rossmann-like Domain"/>
    <property type="match status" value="1"/>
</dbReference>
<evidence type="ECO:0000256" key="2">
    <source>
        <dbReference type="ARBA" id="ARBA00008072"/>
    </source>
</evidence>
<keyword evidence="5" id="KW-0560">Oxidoreductase</keyword>
<accession>T0H4Z0</accession>
<comment type="cofactor">
    <cofactor evidence="1">
        <name>Zn(2+)</name>
        <dbReference type="ChEBI" id="CHEBI:29105"/>
    </cofactor>
</comment>
<dbReference type="CDD" id="cd08255">
    <property type="entry name" value="2-desacetyl-2-hydroxyethyl_bacteriochlorophyllide_like"/>
    <property type="match status" value="1"/>
</dbReference>
<dbReference type="InterPro" id="IPR011032">
    <property type="entry name" value="GroES-like_sf"/>
</dbReference>
<dbReference type="Gene3D" id="3.90.180.10">
    <property type="entry name" value="Medium-chain alcohol dehydrogenases, catalytic domain"/>
    <property type="match status" value="2"/>
</dbReference>
<evidence type="ECO:0000256" key="4">
    <source>
        <dbReference type="ARBA" id="ARBA00022833"/>
    </source>
</evidence>
<dbReference type="InterPro" id="IPR013154">
    <property type="entry name" value="ADH-like_N"/>
</dbReference>
<keyword evidence="3" id="KW-0479">Metal-binding</keyword>
<dbReference type="PANTHER" id="PTHR43350:SF19">
    <property type="entry name" value="D-GULOSIDE 3-DEHYDROGENASE"/>
    <property type="match status" value="1"/>
</dbReference>
<comment type="similarity">
    <text evidence="2">Belongs to the zinc-containing alcohol dehydrogenase family.</text>
</comment>
<protein>
    <recommendedName>
        <fullName evidence="6">Enoyl reductase (ER) domain-containing protein</fullName>
    </recommendedName>
</protein>
<dbReference type="SUPFAM" id="SSF50129">
    <property type="entry name" value="GroES-like"/>
    <property type="match status" value="1"/>
</dbReference>
<evidence type="ECO:0000256" key="5">
    <source>
        <dbReference type="ARBA" id="ARBA00023002"/>
    </source>
</evidence>
<name>T0H4Z0_9SPHN</name>
<keyword evidence="8" id="KW-1185">Reference proteome</keyword>
<comment type="caution">
    <text evidence="7">The sequence shown here is derived from an EMBL/GenBank/DDBJ whole genome shotgun (WGS) entry which is preliminary data.</text>
</comment>
<sequence length="353" mass="38029">MEFIMTSRTDTIVFTRAGEVALRKEELRPLDPGCLRVETVRTAISAGTERLFLSGDGLPDDWFPFRPGYSAAGYVAEIAPGVTNFAIGDRVFALANHAAECVVSENQVIAIPDAVSFEQACFASIASMAIYAVRRANFQLGDPVAIIGQGLIGLIASSAARYGGAMPLIGLDIDPERLDLARAMGVDIALDPRDGDALAAALERLPGGGVAAAIELSGSGPPLDLALRITRQRGTVFAGSAVREFNGNFYGEHWMKGITITSGFIGSRPQLLEQHVTSIHDWPPRVDRAGEYFATGVYTSMDDIRTFFEMVATGRLDIAPLITGRYKPSDAATPFRRLLSGDRKMIGAVFEWR</sequence>
<dbReference type="InterPro" id="IPR036291">
    <property type="entry name" value="NAD(P)-bd_dom_sf"/>
</dbReference>
<dbReference type="EMBL" id="ATHO01000072">
    <property type="protein sequence ID" value="EQB08047.1"/>
    <property type="molecule type" value="Genomic_DNA"/>
</dbReference>
<dbReference type="Proteomes" id="UP000015525">
    <property type="component" value="Unassembled WGS sequence"/>
</dbReference>
<dbReference type="SMART" id="SM00829">
    <property type="entry name" value="PKS_ER"/>
    <property type="match status" value="1"/>
</dbReference>
<dbReference type="Pfam" id="PF08240">
    <property type="entry name" value="ADH_N"/>
    <property type="match status" value="1"/>
</dbReference>
<dbReference type="PATRIC" id="fig|1329909.3.peg.1733"/>
<dbReference type="GO" id="GO:0046872">
    <property type="term" value="F:metal ion binding"/>
    <property type="evidence" value="ECO:0007669"/>
    <property type="project" value="UniProtKB-KW"/>
</dbReference>
<dbReference type="AlphaFoldDB" id="T0H4Z0"/>
<feature type="domain" description="Enoyl reductase (ER)" evidence="6">
    <location>
        <begin position="18"/>
        <end position="350"/>
    </location>
</feature>
<evidence type="ECO:0000259" key="6">
    <source>
        <dbReference type="SMART" id="SM00829"/>
    </source>
</evidence>
<evidence type="ECO:0000313" key="7">
    <source>
        <dbReference type="EMBL" id="EQB08047.1"/>
    </source>
</evidence>
<dbReference type="InterPro" id="IPR020843">
    <property type="entry name" value="ER"/>
</dbReference>
<evidence type="ECO:0000313" key="8">
    <source>
        <dbReference type="Proteomes" id="UP000015525"/>
    </source>
</evidence>
<dbReference type="SUPFAM" id="SSF51735">
    <property type="entry name" value="NAD(P)-binding Rossmann-fold domains"/>
    <property type="match status" value="1"/>
</dbReference>
<dbReference type="Pfam" id="PF00107">
    <property type="entry name" value="ADH_zinc_N"/>
    <property type="match status" value="1"/>
</dbReference>
<keyword evidence="4" id="KW-0862">Zinc</keyword>
<evidence type="ECO:0000256" key="3">
    <source>
        <dbReference type="ARBA" id="ARBA00022723"/>
    </source>
</evidence>
<dbReference type="InterPro" id="IPR013149">
    <property type="entry name" value="ADH-like_C"/>
</dbReference>
<organism evidence="7 8">
    <name type="scientific">Sphingobium quisquiliarum P25</name>
    <dbReference type="NCBI Taxonomy" id="1329909"/>
    <lineage>
        <taxon>Bacteria</taxon>
        <taxon>Pseudomonadati</taxon>
        <taxon>Pseudomonadota</taxon>
        <taxon>Alphaproteobacteria</taxon>
        <taxon>Sphingomonadales</taxon>
        <taxon>Sphingomonadaceae</taxon>
        <taxon>Sphingobium</taxon>
    </lineage>
</organism>
<dbReference type="GO" id="GO:0016491">
    <property type="term" value="F:oxidoreductase activity"/>
    <property type="evidence" value="ECO:0007669"/>
    <property type="project" value="UniProtKB-KW"/>
</dbReference>
<dbReference type="PANTHER" id="PTHR43350">
    <property type="entry name" value="NAD-DEPENDENT ALCOHOL DEHYDROGENASE"/>
    <property type="match status" value="1"/>
</dbReference>